<feature type="compositionally biased region" description="Acidic residues" evidence="3">
    <location>
        <begin position="42"/>
        <end position="55"/>
    </location>
</feature>
<dbReference type="GO" id="GO:0004519">
    <property type="term" value="F:endonuclease activity"/>
    <property type="evidence" value="ECO:0007669"/>
    <property type="project" value="UniProtKB-KW"/>
</dbReference>
<keyword evidence="5" id="KW-0255">Endonuclease</keyword>
<feature type="domain" description="tRNA-splicing endonuclease subunit Sen54 N-terminal" evidence="4">
    <location>
        <begin position="103"/>
        <end position="184"/>
    </location>
</feature>
<dbReference type="PANTHER" id="PTHR21027">
    <property type="entry name" value="TRNA-SPLICING ENDONUCLEASE SUBUNIT SEN54"/>
    <property type="match status" value="1"/>
</dbReference>
<organism evidence="5 6">
    <name type="scientific">Boletus reticuloceps</name>
    <dbReference type="NCBI Taxonomy" id="495285"/>
    <lineage>
        <taxon>Eukaryota</taxon>
        <taxon>Fungi</taxon>
        <taxon>Dikarya</taxon>
        <taxon>Basidiomycota</taxon>
        <taxon>Agaricomycotina</taxon>
        <taxon>Agaricomycetes</taxon>
        <taxon>Agaricomycetidae</taxon>
        <taxon>Boletales</taxon>
        <taxon>Boletineae</taxon>
        <taxon>Boletaceae</taxon>
        <taxon>Boletoideae</taxon>
        <taxon>Boletus</taxon>
    </lineage>
</organism>
<gene>
    <name evidence="5" type="ORF">JVT61DRAFT_936</name>
</gene>
<reference evidence="5" key="1">
    <citation type="submission" date="2021-03" db="EMBL/GenBank/DDBJ databases">
        <title>Evolutionary innovations through gain and loss of genes in the ectomycorrhizal Boletales.</title>
        <authorList>
            <person name="Wu G."/>
            <person name="Miyauchi S."/>
            <person name="Morin E."/>
            <person name="Yang Z.-L."/>
            <person name="Xu J."/>
            <person name="Martin F.M."/>
        </authorList>
    </citation>
    <scope>NUCLEOTIDE SEQUENCE</scope>
    <source>
        <strain evidence="5">BR01</strain>
    </source>
</reference>
<feature type="region of interest" description="Disordered" evidence="3">
    <location>
        <begin position="26"/>
        <end position="59"/>
    </location>
</feature>
<dbReference type="AlphaFoldDB" id="A0A8I3A9K0"/>
<evidence type="ECO:0000313" key="6">
    <source>
        <dbReference type="Proteomes" id="UP000683000"/>
    </source>
</evidence>
<accession>A0A8I3A9K0</accession>
<dbReference type="PANTHER" id="PTHR21027:SF1">
    <property type="entry name" value="TRNA-SPLICING ENDONUCLEASE SUBUNIT SEN54"/>
    <property type="match status" value="1"/>
</dbReference>
<keyword evidence="2" id="KW-0819">tRNA processing</keyword>
<evidence type="ECO:0000256" key="3">
    <source>
        <dbReference type="SAM" id="MobiDB-lite"/>
    </source>
</evidence>
<dbReference type="GO" id="GO:0000214">
    <property type="term" value="C:tRNA-intron endonuclease complex"/>
    <property type="evidence" value="ECO:0007669"/>
    <property type="project" value="TreeGrafter"/>
</dbReference>
<dbReference type="EMBL" id="JAGFBS010000010">
    <property type="protein sequence ID" value="KAG6376906.1"/>
    <property type="molecule type" value="Genomic_DNA"/>
</dbReference>
<evidence type="ECO:0000256" key="1">
    <source>
        <dbReference type="ARBA" id="ARBA00005736"/>
    </source>
</evidence>
<evidence type="ECO:0000313" key="5">
    <source>
        <dbReference type="EMBL" id="KAG6376906.1"/>
    </source>
</evidence>
<dbReference type="GO" id="GO:0000379">
    <property type="term" value="P:tRNA-type intron splice site recognition and cleavage"/>
    <property type="evidence" value="ECO:0007669"/>
    <property type="project" value="TreeGrafter"/>
</dbReference>
<dbReference type="InterPro" id="IPR024336">
    <property type="entry name" value="tRNA_splic_suSen54_N"/>
</dbReference>
<sequence>MSADSEESTETRVLLWNSDLSLRPQVMDDTLEIPRPRAESTQDGDDQSSGDEDGGLDWTKLSKLGAAARPIIPKRGEKDFEPAPGGGSGLQLHILDRSRDAMFEALRAKRTISSKTISYGIWYPSIDRVHVTTARGIHFAVMGYSISRTAQDDYQSPPTKLPKRLELLPEEALYLIERGALFCYKSFAGGTSLVDSSKYESQSQGAPMSVQQAFAEMIGREDLTLERYQVYAYLKRLGFILMRAEPLTPEYPVAPPVSLPSAKPQTATRRLSKLFSCLVSKVMSVARLFHRINWWRRLQLHQQKTTQDIFKALRFIPCGHTIPLYRPAIKSEPTSESSSPYKVFFHAYKPSTPFRKTAPPAPDFYVVVVDARTTPMPSLQELTALFGILPEMPLPPPRKRGVSAPAKPPGDSQPADVRPTTPKTVPHEQSPPGLTTSRQPSSWSSSLWTLFQRLLSFLPSFHSVPPQRAESTFTPRKPNPFLALKTGKKTIVIAAVDVGSISFFRFGQGVFEEWPMI</sequence>
<name>A0A8I3A9K0_9AGAM</name>
<evidence type="ECO:0000256" key="2">
    <source>
        <dbReference type="ARBA" id="ARBA00022694"/>
    </source>
</evidence>
<protein>
    <submittedName>
        <fullName evidence="5">tRNA-splicing endonuclease subunit sen54 N-term-domain-containing protein</fullName>
    </submittedName>
</protein>
<comment type="caution">
    <text evidence="5">The sequence shown here is derived from an EMBL/GenBank/DDBJ whole genome shotgun (WGS) entry which is preliminary data.</text>
</comment>
<evidence type="ECO:0000259" key="4">
    <source>
        <dbReference type="Pfam" id="PF12928"/>
    </source>
</evidence>
<comment type="similarity">
    <text evidence="1">Belongs to the SEN54 family.</text>
</comment>
<dbReference type="Pfam" id="PF12928">
    <property type="entry name" value="tRNA_int_end_N2"/>
    <property type="match status" value="1"/>
</dbReference>
<dbReference type="Proteomes" id="UP000683000">
    <property type="component" value="Unassembled WGS sequence"/>
</dbReference>
<dbReference type="InterPro" id="IPR024337">
    <property type="entry name" value="tRNA_splic_suSen54"/>
</dbReference>
<feature type="region of interest" description="Disordered" evidence="3">
    <location>
        <begin position="396"/>
        <end position="442"/>
    </location>
</feature>
<keyword evidence="6" id="KW-1185">Reference proteome</keyword>
<keyword evidence="5" id="KW-0540">Nuclease</keyword>
<proteinExistence type="inferred from homology"/>
<dbReference type="OrthoDB" id="408683at2759"/>
<keyword evidence="5" id="KW-0378">Hydrolase</keyword>
<feature type="region of interest" description="Disordered" evidence="3">
    <location>
        <begin position="72"/>
        <end position="91"/>
    </location>
</feature>